<dbReference type="GO" id="GO:0006396">
    <property type="term" value="P:RNA processing"/>
    <property type="evidence" value="ECO:0007669"/>
    <property type="project" value="InterPro"/>
</dbReference>
<sequence length="483" mass="56292">MRRSRNKAVLNNSTSDIATEDNITNTDAASSDYRRHIHTSSPHHLHHSKHAILIPSPLNALLHSDRHIKYHFYNLGGDFIRLSAYRRFKQLFRVGGGSLIKEIVFDLSTFLKREVNDEKSGVHSEFKNYLTSNSNILKKRESSWCLCDHQFGLRNWLFIVFGYMLQNYKEEEVHECLDDVIKMYLNARKNRLDPDNVRIIRDERDNFTLSTFQNYINTVEIQEDLLFGDNGPTRFVTISSAYNQKIYLPPLPRLHDRDLLVKALMHKEFYRLLLDPRHNFAQIMKSHNYDLSFSEYGLIRKEISFLDGLGDFFLAQETSRLIFDLCRNSNTTTTTNLNEGDDTSTLDPNVSSQTYNLLKMILATNTLMSKLTKCYNLYQGLNDPIINTRIADEWIPYTTTGKLPPGKDAKEVRIYEEEFLGDFFESYMAALLIEQPQVAKSFIREIYKRLISIMTKTLPPEVTYQNWTMNILGRNIYGNKEVV</sequence>
<evidence type="ECO:0000313" key="2">
    <source>
        <dbReference type="EMBL" id="KAF6057736.1"/>
    </source>
</evidence>
<protein>
    <recommendedName>
        <fullName evidence="4">RNase III domain-containing protein</fullName>
    </recommendedName>
</protein>
<evidence type="ECO:0000313" key="3">
    <source>
        <dbReference type="Proteomes" id="UP000590412"/>
    </source>
</evidence>
<dbReference type="Gene3D" id="1.10.1520.10">
    <property type="entry name" value="Ribonuclease III domain"/>
    <property type="match status" value="1"/>
</dbReference>
<feature type="compositionally biased region" description="Polar residues" evidence="1">
    <location>
        <begin position="9"/>
        <end position="22"/>
    </location>
</feature>
<dbReference type="EMBL" id="JABWAB010000003">
    <property type="protein sequence ID" value="KAF6057736.1"/>
    <property type="molecule type" value="Genomic_DNA"/>
</dbReference>
<gene>
    <name evidence="2" type="ORF">FOB60_002291</name>
</gene>
<feature type="region of interest" description="Disordered" evidence="1">
    <location>
        <begin position="1"/>
        <end position="22"/>
    </location>
</feature>
<proteinExistence type="predicted"/>
<comment type="caution">
    <text evidence="2">The sequence shown here is derived from an EMBL/GenBank/DDBJ whole genome shotgun (WGS) entry which is preliminary data.</text>
</comment>
<evidence type="ECO:0000256" key="1">
    <source>
        <dbReference type="SAM" id="MobiDB-lite"/>
    </source>
</evidence>
<organism evidence="2 3">
    <name type="scientific">Candida parapsilosis</name>
    <name type="common">Yeast</name>
    <dbReference type="NCBI Taxonomy" id="5480"/>
    <lineage>
        <taxon>Eukaryota</taxon>
        <taxon>Fungi</taxon>
        <taxon>Dikarya</taxon>
        <taxon>Ascomycota</taxon>
        <taxon>Saccharomycotina</taxon>
        <taxon>Pichiomycetes</taxon>
        <taxon>Debaryomycetaceae</taxon>
        <taxon>Candida/Lodderomyces clade</taxon>
        <taxon>Candida</taxon>
    </lineage>
</organism>
<accession>A0A8X7NRB5</accession>
<name>A0A8X7NRB5_CANPA</name>
<evidence type="ECO:0008006" key="4">
    <source>
        <dbReference type="Google" id="ProtNLM"/>
    </source>
</evidence>
<dbReference type="Proteomes" id="UP000590412">
    <property type="component" value="Unassembled WGS sequence"/>
</dbReference>
<dbReference type="AlphaFoldDB" id="A0A8X7NRB5"/>
<reference evidence="2" key="1">
    <citation type="submission" date="2020-03" db="EMBL/GenBank/DDBJ databases">
        <title>FDA dAtabase for Regulatory Grade micrObial Sequences (FDA-ARGOS): Supporting development and validation of Infectious Disease Dx tests.</title>
        <authorList>
            <person name="Campos J."/>
            <person name="Goldberg B."/>
            <person name="Tallon L."/>
            <person name="Sadzewicz L."/>
            <person name="Vavikolanu K."/>
            <person name="Mehta A."/>
            <person name="Aluvathingal J."/>
            <person name="Nadendla S."/>
            <person name="Nandy P."/>
            <person name="Geyer C."/>
            <person name="Yan Y."/>
            <person name="Sichtig H."/>
        </authorList>
    </citation>
    <scope>NUCLEOTIDE SEQUENCE [LARGE SCALE GENOMIC DNA]</scope>
    <source>
        <strain evidence="2">FDAARGOS_652</strain>
    </source>
</reference>
<dbReference type="InterPro" id="IPR036389">
    <property type="entry name" value="RNase_III_sf"/>
</dbReference>
<dbReference type="GO" id="GO:0004525">
    <property type="term" value="F:ribonuclease III activity"/>
    <property type="evidence" value="ECO:0007669"/>
    <property type="project" value="InterPro"/>
</dbReference>